<dbReference type="EMBL" id="CM002803">
    <property type="protein sequence ID" value="KEI67370.1"/>
    <property type="molecule type" value="Genomic_DNA"/>
</dbReference>
<reference evidence="8 9" key="1">
    <citation type="journal article" date="2014" name="Appl. Environ. Microbiol.">
        <title>Elucidation of insertion elements encoded on plasmids and in vitro construction of shuttle vectors from the toxic cyanobacterium Planktothrix.</title>
        <authorList>
            <person name="Christiansen G."/>
            <person name="Goesmann A."/>
            <person name="Kurmayer R."/>
        </authorList>
    </citation>
    <scope>NUCLEOTIDE SEQUENCE [LARGE SCALE GENOMIC DNA]</scope>
    <source>
        <strain evidence="8 9">NIVA-CYA 126/8</strain>
    </source>
</reference>
<gene>
    <name evidence="8" type="ORF">A19Y_2460</name>
</gene>
<dbReference type="AlphaFoldDB" id="A0A073CTP4"/>
<evidence type="ECO:0000256" key="5">
    <source>
        <dbReference type="ARBA" id="ARBA00022801"/>
    </source>
</evidence>
<keyword evidence="4" id="KW-0255">Endonuclease</keyword>
<keyword evidence="7" id="KW-0346">Stress response</keyword>
<keyword evidence="2" id="KW-1277">Toxin-antitoxin system</keyword>
<accession>A0A073CTP4</accession>
<dbReference type="PATRIC" id="fig|388467.6.peg.2409"/>
<evidence type="ECO:0000313" key="8">
    <source>
        <dbReference type="EMBL" id="KEI67370.1"/>
    </source>
</evidence>
<dbReference type="InterPro" id="IPR012933">
    <property type="entry name" value="HicA_mRNA_interferase"/>
</dbReference>
<evidence type="ECO:0000256" key="2">
    <source>
        <dbReference type="ARBA" id="ARBA00022649"/>
    </source>
</evidence>
<protein>
    <recommendedName>
        <fullName evidence="10">YcfA</fullName>
    </recommendedName>
</protein>
<organism evidence="8 9">
    <name type="scientific">Planktothrix agardhii (strain NIVA-CYA 126/8)</name>
    <dbReference type="NCBI Taxonomy" id="388467"/>
    <lineage>
        <taxon>Bacteria</taxon>
        <taxon>Bacillati</taxon>
        <taxon>Cyanobacteriota</taxon>
        <taxon>Cyanophyceae</taxon>
        <taxon>Oscillatoriophycideae</taxon>
        <taxon>Oscillatoriales</taxon>
        <taxon>Microcoleaceae</taxon>
        <taxon>Planktothrix</taxon>
    </lineage>
</organism>
<dbReference type="GO" id="GO:0016787">
    <property type="term" value="F:hydrolase activity"/>
    <property type="evidence" value="ECO:0007669"/>
    <property type="project" value="UniProtKB-KW"/>
</dbReference>
<dbReference type="GO" id="GO:0003729">
    <property type="term" value="F:mRNA binding"/>
    <property type="evidence" value="ECO:0007669"/>
    <property type="project" value="InterPro"/>
</dbReference>
<proteinExistence type="inferred from homology"/>
<dbReference type="eggNOG" id="COG1724">
    <property type="taxonomic scope" value="Bacteria"/>
</dbReference>
<comment type="similarity">
    <text evidence="1">Belongs to the HicA mRNA interferase family.</text>
</comment>
<dbReference type="GeneID" id="77289067"/>
<evidence type="ECO:0000256" key="7">
    <source>
        <dbReference type="ARBA" id="ARBA00023016"/>
    </source>
</evidence>
<dbReference type="STRING" id="388467.A19Y_2460"/>
<sequence length="81" mass="9335">MSKFKVLSGQEVISILGRFGFEIHSQKGSHVKLRRYNLGNKETLTVPNHRQLEPGTCKAIFKQAAKYIPESELAVYFYNKY</sequence>
<keyword evidence="3" id="KW-0540">Nuclease</keyword>
<evidence type="ECO:0000256" key="6">
    <source>
        <dbReference type="ARBA" id="ARBA00022884"/>
    </source>
</evidence>
<evidence type="ECO:0000256" key="3">
    <source>
        <dbReference type="ARBA" id="ARBA00022722"/>
    </source>
</evidence>
<dbReference type="SUPFAM" id="SSF54786">
    <property type="entry name" value="YcfA/nrd intein domain"/>
    <property type="match status" value="1"/>
</dbReference>
<evidence type="ECO:0000256" key="4">
    <source>
        <dbReference type="ARBA" id="ARBA00022759"/>
    </source>
</evidence>
<evidence type="ECO:0008006" key="10">
    <source>
        <dbReference type="Google" id="ProtNLM"/>
    </source>
</evidence>
<evidence type="ECO:0000256" key="1">
    <source>
        <dbReference type="ARBA" id="ARBA00006620"/>
    </source>
</evidence>
<dbReference type="Proteomes" id="UP000027395">
    <property type="component" value="Chromosome"/>
</dbReference>
<dbReference type="Gene3D" id="3.30.920.30">
    <property type="entry name" value="Hypothetical protein"/>
    <property type="match status" value="1"/>
</dbReference>
<keyword evidence="6" id="KW-0694">RNA-binding</keyword>
<name>A0A073CTP4_PLAA1</name>
<keyword evidence="9" id="KW-1185">Reference proteome</keyword>
<dbReference type="InterPro" id="IPR038570">
    <property type="entry name" value="HicA_sf"/>
</dbReference>
<dbReference type="HOGENOM" id="CLU_164851_6_4_3"/>
<keyword evidence="5" id="KW-0378">Hydrolase</keyword>
<evidence type="ECO:0000313" key="9">
    <source>
        <dbReference type="Proteomes" id="UP000027395"/>
    </source>
</evidence>
<dbReference type="GO" id="GO:0004519">
    <property type="term" value="F:endonuclease activity"/>
    <property type="evidence" value="ECO:0007669"/>
    <property type="project" value="UniProtKB-KW"/>
</dbReference>
<dbReference type="Pfam" id="PF07927">
    <property type="entry name" value="HicA_toxin"/>
    <property type="match status" value="1"/>
</dbReference>
<dbReference type="RefSeq" id="WP_042154456.1">
    <property type="nucleotide sequence ID" value="NZ_CM002803.1"/>
</dbReference>